<dbReference type="InterPro" id="IPR050223">
    <property type="entry name" value="D-isomer_2-hydroxyacid_DH"/>
</dbReference>
<dbReference type="AlphaFoldDB" id="A0A934QMD2"/>
<dbReference type="GO" id="GO:0005829">
    <property type="term" value="C:cytosol"/>
    <property type="evidence" value="ECO:0007669"/>
    <property type="project" value="TreeGrafter"/>
</dbReference>
<evidence type="ECO:0000256" key="3">
    <source>
        <dbReference type="ARBA" id="ARBA00023027"/>
    </source>
</evidence>
<keyword evidence="2 4" id="KW-0560">Oxidoreductase</keyword>
<dbReference type="PANTHER" id="PTHR10996:SF178">
    <property type="entry name" value="2-HYDROXYACID DEHYDROGENASE YGL185C-RELATED"/>
    <property type="match status" value="1"/>
</dbReference>
<evidence type="ECO:0000313" key="7">
    <source>
        <dbReference type="EMBL" id="MBK1782700.1"/>
    </source>
</evidence>
<dbReference type="GO" id="GO:0016618">
    <property type="term" value="F:hydroxypyruvate reductase [NAD(P)H] activity"/>
    <property type="evidence" value="ECO:0007669"/>
    <property type="project" value="TreeGrafter"/>
</dbReference>
<dbReference type="GO" id="GO:0051287">
    <property type="term" value="F:NAD binding"/>
    <property type="evidence" value="ECO:0007669"/>
    <property type="project" value="InterPro"/>
</dbReference>
<comment type="similarity">
    <text evidence="1 4">Belongs to the D-isomer specific 2-hydroxyacid dehydrogenase family.</text>
</comment>
<keyword evidence="3" id="KW-0520">NAD</keyword>
<evidence type="ECO:0000259" key="6">
    <source>
        <dbReference type="Pfam" id="PF02826"/>
    </source>
</evidence>
<accession>A0A934QMD2</accession>
<evidence type="ECO:0000256" key="4">
    <source>
        <dbReference type="RuleBase" id="RU003719"/>
    </source>
</evidence>
<feature type="domain" description="D-isomer specific 2-hydroxyacid dehydrogenase catalytic" evidence="5">
    <location>
        <begin position="2"/>
        <end position="306"/>
    </location>
</feature>
<evidence type="ECO:0000256" key="2">
    <source>
        <dbReference type="ARBA" id="ARBA00023002"/>
    </source>
</evidence>
<dbReference type="FunFam" id="3.40.50.720:FF:000203">
    <property type="entry name" value="D-3-phosphoglycerate dehydrogenase (SerA)"/>
    <property type="match status" value="1"/>
</dbReference>
<organism evidence="7 8">
    <name type="scientific">Prauserella cavernicola</name>
    <dbReference type="NCBI Taxonomy" id="2800127"/>
    <lineage>
        <taxon>Bacteria</taxon>
        <taxon>Bacillati</taxon>
        <taxon>Actinomycetota</taxon>
        <taxon>Actinomycetes</taxon>
        <taxon>Pseudonocardiales</taxon>
        <taxon>Pseudonocardiaceae</taxon>
        <taxon>Prauserella</taxon>
    </lineage>
</organism>
<dbReference type="PANTHER" id="PTHR10996">
    <property type="entry name" value="2-HYDROXYACID DEHYDROGENASE-RELATED"/>
    <property type="match status" value="1"/>
</dbReference>
<dbReference type="PROSITE" id="PS00671">
    <property type="entry name" value="D_2_HYDROXYACID_DH_3"/>
    <property type="match status" value="1"/>
</dbReference>
<dbReference type="SUPFAM" id="SSF52283">
    <property type="entry name" value="Formate/glycerate dehydrogenase catalytic domain-like"/>
    <property type="match status" value="1"/>
</dbReference>
<feature type="domain" description="D-isomer specific 2-hydroxyacid dehydrogenase NAD-binding" evidence="6">
    <location>
        <begin position="94"/>
        <end position="274"/>
    </location>
</feature>
<dbReference type="EMBL" id="JAENJH010000001">
    <property type="protein sequence ID" value="MBK1782700.1"/>
    <property type="molecule type" value="Genomic_DNA"/>
</dbReference>
<sequence length="325" mass="34228">MRLLREAGEVVVPAHPPSAEQLLQACASGRHDVVVAQLTDHFDEELLATARIRGVSNYAVGHDNVSVPAATRRGILVGNTPGVLTDATADLALLLILATARRCVEADAFVRAGRFDGWRPELLLGADVSGATLGLAGFGRIARATAERALGFGMDVRYWARRGPVPEAELGALAGRVRHASWDEVVRESDFLSLHVPLSPGTHHLVDAATLRAMKPTACLINTARGPVVDEHALVEALRTGEIAGAGLDVYEREPALADGLAELPNTTLLPHVGSATRSVRARMARLCADNAVAMATGRRPAHLVNPEAWAQAAVTPGTGLPGRG</sequence>
<dbReference type="Pfam" id="PF02826">
    <property type="entry name" value="2-Hacid_dh_C"/>
    <property type="match status" value="1"/>
</dbReference>
<dbReference type="Proteomes" id="UP000635245">
    <property type="component" value="Unassembled WGS sequence"/>
</dbReference>
<name>A0A934QMD2_9PSEU</name>
<proteinExistence type="inferred from homology"/>
<dbReference type="Gene3D" id="3.40.50.720">
    <property type="entry name" value="NAD(P)-binding Rossmann-like Domain"/>
    <property type="match status" value="2"/>
</dbReference>
<reference evidence="7" key="1">
    <citation type="submission" date="2020-12" db="EMBL/GenBank/DDBJ databases">
        <title>Prauserella sp. ASG 168, a novel actinomycete isolated from cave rock.</title>
        <authorList>
            <person name="Suriyachadkun C."/>
        </authorList>
    </citation>
    <scope>NUCLEOTIDE SEQUENCE</scope>
    <source>
        <strain evidence="7">ASG 168</strain>
    </source>
</reference>
<dbReference type="InterPro" id="IPR006139">
    <property type="entry name" value="D-isomer_2_OHA_DH_cat_dom"/>
</dbReference>
<gene>
    <name evidence="7" type="ORF">JHE00_00075</name>
</gene>
<evidence type="ECO:0000256" key="1">
    <source>
        <dbReference type="ARBA" id="ARBA00005854"/>
    </source>
</evidence>
<protein>
    <submittedName>
        <fullName evidence="7">D-glycerate dehydrogenase</fullName>
    </submittedName>
</protein>
<dbReference type="CDD" id="cd05301">
    <property type="entry name" value="GDH"/>
    <property type="match status" value="1"/>
</dbReference>
<comment type="caution">
    <text evidence="7">The sequence shown here is derived from an EMBL/GenBank/DDBJ whole genome shotgun (WGS) entry which is preliminary data.</text>
</comment>
<dbReference type="PROSITE" id="PS00670">
    <property type="entry name" value="D_2_HYDROXYACID_DH_2"/>
    <property type="match status" value="1"/>
</dbReference>
<dbReference type="InterPro" id="IPR006140">
    <property type="entry name" value="D-isomer_DH_NAD-bd"/>
</dbReference>
<dbReference type="InterPro" id="IPR036291">
    <property type="entry name" value="NAD(P)-bd_dom_sf"/>
</dbReference>
<dbReference type="Pfam" id="PF00389">
    <property type="entry name" value="2-Hacid_dh"/>
    <property type="match status" value="1"/>
</dbReference>
<dbReference type="InterPro" id="IPR029753">
    <property type="entry name" value="D-isomer_DH_CS"/>
</dbReference>
<dbReference type="SUPFAM" id="SSF51735">
    <property type="entry name" value="NAD(P)-binding Rossmann-fold domains"/>
    <property type="match status" value="1"/>
</dbReference>
<evidence type="ECO:0000259" key="5">
    <source>
        <dbReference type="Pfam" id="PF00389"/>
    </source>
</evidence>
<dbReference type="GO" id="GO:0030267">
    <property type="term" value="F:glyoxylate reductase (NADPH) activity"/>
    <property type="evidence" value="ECO:0007669"/>
    <property type="project" value="TreeGrafter"/>
</dbReference>
<keyword evidence="8" id="KW-1185">Reference proteome</keyword>
<evidence type="ECO:0000313" key="8">
    <source>
        <dbReference type="Proteomes" id="UP000635245"/>
    </source>
</evidence>